<dbReference type="VEuPathDB" id="VectorBase:SCAU012334"/>
<feature type="domain" description="Chitin-binding type-2" evidence="7">
    <location>
        <begin position="22"/>
        <end position="74"/>
    </location>
</feature>
<feature type="domain" description="Chitin-binding type-2" evidence="7">
    <location>
        <begin position="448"/>
        <end position="499"/>
    </location>
</feature>
<dbReference type="PANTHER" id="PTHR23301">
    <property type="entry name" value="CHITIN BINDING PERITROPHIN-A"/>
    <property type="match status" value="1"/>
</dbReference>
<protein>
    <recommendedName>
        <fullName evidence="7">Chitin-binding type-2 domain-containing protein</fullName>
    </recommendedName>
</protein>
<proteinExistence type="predicted"/>
<feature type="domain" description="Chitin-binding type-2" evidence="7">
    <location>
        <begin position="500"/>
        <end position="554"/>
    </location>
</feature>
<dbReference type="InterPro" id="IPR051940">
    <property type="entry name" value="Chitin_bind-dev_reg"/>
</dbReference>
<dbReference type="Proteomes" id="UP000095300">
    <property type="component" value="Unassembled WGS sequence"/>
</dbReference>
<keyword evidence="5" id="KW-0325">Glycoprotein</keyword>
<evidence type="ECO:0000256" key="6">
    <source>
        <dbReference type="SAM" id="SignalP"/>
    </source>
</evidence>
<feature type="domain" description="Chitin-binding type-2" evidence="7">
    <location>
        <begin position="291"/>
        <end position="340"/>
    </location>
</feature>
<dbReference type="GO" id="GO:0008061">
    <property type="term" value="F:chitin binding"/>
    <property type="evidence" value="ECO:0007669"/>
    <property type="project" value="UniProtKB-KW"/>
</dbReference>
<dbReference type="SUPFAM" id="SSF57625">
    <property type="entry name" value="Invertebrate chitin-binding proteins"/>
    <property type="match status" value="15"/>
</dbReference>
<evidence type="ECO:0000313" key="8">
    <source>
        <dbReference type="EnsemblMetazoa" id="SCAU012334-PA"/>
    </source>
</evidence>
<dbReference type="SMART" id="SM00494">
    <property type="entry name" value="ChtBD2"/>
    <property type="match status" value="15"/>
</dbReference>
<evidence type="ECO:0000256" key="1">
    <source>
        <dbReference type="ARBA" id="ARBA00022669"/>
    </source>
</evidence>
<feature type="domain" description="Chitin-binding type-2" evidence="7">
    <location>
        <begin position="341"/>
        <end position="394"/>
    </location>
</feature>
<evidence type="ECO:0000259" key="7">
    <source>
        <dbReference type="PROSITE" id="PS50940"/>
    </source>
</evidence>
<feature type="domain" description="Chitin-binding type-2" evidence="7">
    <location>
        <begin position="236"/>
        <end position="289"/>
    </location>
</feature>
<dbReference type="GO" id="GO:0005576">
    <property type="term" value="C:extracellular region"/>
    <property type="evidence" value="ECO:0007669"/>
    <property type="project" value="InterPro"/>
</dbReference>
<feature type="domain" description="Chitin-binding type-2" evidence="7">
    <location>
        <begin position="770"/>
        <end position="826"/>
    </location>
</feature>
<feature type="domain" description="Chitin-binding type-2" evidence="7">
    <location>
        <begin position="75"/>
        <end position="129"/>
    </location>
</feature>
<dbReference type="PANTHER" id="PTHR23301:SF0">
    <property type="entry name" value="CHITIN-BINDING TYPE-2 DOMAIN-CONTAINING PROTEIN-RELATED"/>
    <property type="match status" value="1"/>
</dbReference>
<feature type="signal peptide" evidence="6">
    <location>
        <begin position="1"/>
        <end position="20"/>
    </location>
</feature>
<name>A0A1I8PYV8_STOCA</name>
<reference evidence="8" key="1">
    <citation type="submission" date="2020-05" db="UniProtKB">
        <authorList>
            <consortium name="EnsemblMetazoa"/>
        </authorList>
    </citation>
    <scope>IDENTIFICATION</scope>
    <source>
        <strain evidence="8">USDA</strain>
    </source>
</reference>
<keyword evidence="3" id="KW-0677">Repeat</keyword>
<feature type="domain" description="Chitin-binding type-2" evidence="7">
    <location>
        <begin position="713"/>
        <end position="766"/>
    </location>
</feature>
<organism evidence="8 9">
    <name type="scientific">Stomoxys calcitrans</name>
    <name type="common">Stable fly</name>
    <name type="synonym">Conops calcitrans</name>
    <dbReference type="NCBI Taxonomy" id="35570"/>
    <lineage>
        <taxon>Eukaryota</taxon>
        <taxon>Metazoa</taxon>
        <taxon>Ecdysozoa</taxon>
        <taxon>Arthropoda</taxon>
        <taxon>Hexapoda</taxon>
        <taxon>Insecta</taxon>
        <taxon>Pterygota</taxon>
        <taxon>Neoptera</taxon>
        <taxon>Endopterygota</taxon>
        <taxon>Diptera</taxon>
        <taxon>Brachycera</taxon>
        <taxon>Muscomorpha</taxon>
        <taxon>Muscoidea</taxon>
        <taxon>Muscidae</taxon>
        <taxon>Stomoxys</taxon>
    </lineage>
</organism>
<keyword evidence="4" id="KW-1015">Disulfide bond</keyword>
<feature type="domain" description="Chitin-binding type-2" evidence="7">
    <location>
        <begin position="408"/>
        <end position="447"/>
    </location>
</feature>
<dbReference type="Gene3D" id="2.170.140.10">
    <property type="entry name" value="Chitin binding domain"/>
    <property type="match status" value="2"/>
</dbReference>
<accession>A0A1I8PYV8</accession>
<dbReference type="AlphaFoldDB" id="A0A1I8PYV8"/>
<evidence type="ECO:0000313" key="9">
    <source>
        <dbReference type="Proteomes" id="UP000095300"/>
    </source>
</evidence>
<sequence>MKVLLLVFITGVGLVTPSFGKRANCQDGEIVANDNNCYSYYICCNGELTEKCCEEGYYFNKLTKKCEKDVSHICWPNCKDGDVSENEHSCFSYYVCCNGKFQEEFCQEAYYFNLITKKCEIDVDNVCRPRCQDGEVTSKENCCYSYLECDKGVWKEELCNKGHYFNSNTKKCEKDVNNICWPKCNEGEITANGNVCYSYHVCHNGELEEEFCEKDYYFNSQTKKCEKDASHTCWPVRVCEEGEITASNSCSSYLHCLNGAWNEKFCNEGYYFNSKTMNCERDVHNICSSGCKDGEITANDKTCYAYYVCYNSELKEEFCEKGYYFNSQTKKCEKDVLHTCWPVCEEGEVSAGNSCFSYLQCNNGSWNEESCNVGYYFNANTKQCEKDVDNICLPKCKDGEIVSNDKICYAYYVCYNGELKEEFCEKDYYFNSQTKKCEKDVSHTCWPVQECEDGDISASNSCASYLQCKHGFWNEEFCAEGYYFNAGTKQCEKDVSNICRPQCKEGEITANDNICYAYYVCSNGELKEEFCEKDYYFNSQTRKCEKDVSHICWPTHACEDGEISASNSCDSYLKCNNGSWEEKSCNVGYYFNADTMQCEKDVNNICRPKCKDGEITANDKTCYSYYVCCSGELKEKFCENGYYFNIYTKKCEKDVDNTCHPRCKDGEITANDNNCYSYYVCCNGQMKEKCCEKGYYFDQQTKKCEEDVSHTCWPSCQNGQLSLGDTCASYLKCDNGNWNEYHCSEGYYFKLQSRKCETDTEGICWQTENDSICRDKLNGKPLPGSNCQQFVVCTGGTPNTFNCPNGLHFNAKTGVCDFPEKAKCDVNYNSALATLRV</sequence>
<dbReference type="EnsemblMetazoa" id="SCAU012334-RA">
    <property type="protein sequence ID" value="SCAU012334-PA"/>
    <property type="gene ID" value="SCAU012334"/>
</dbReference>
<evidence type="ECO:0000256" key="2">
    <source>
        <dbReference type="ARBA" id="ARBA00022729"/>
    </source>
</evidence>
<keyword evidence="1" id="KW-0147">Chitin-binding</keyword>
<feature type="domain" description="Chitin-binding type-2" evidence="7">
    <location>
        <begin position="660"/>
        <end position="712"/>
    </location>
</feature>
<feature type="domain" description="Chitin-binding type-2" evidence="7">
    <location>
        <begin position="181"/>
        <end position="235"/>
    </location>
</feature>
<feature type="domain" description="Chitin-binding type-2" evidence="7">
    <location>
        <begin position="555"/>
        <end position="608"/>
    </location>
</feature>
<feature type="chain" id="PRO_5009327541" description="Chitin-binding type-2 domain-containing protein" evidence="6">
    <location>
        <begin position="21"/>
        <end position="837"/>
    </location>
</feature>
<dbReference type="PROSITE" id="PS50940">
    <property type="entry name" value="CHIT_BIND_II"/>
    <property type="match status" value="13"/>
</dbReference>
<evidence type="ECO:0000256" key="5">
    <source>
        <dbReference type="ARBA" id="ARBA00023180"/>
    </source>
</evidence>
<gene>
    <name evidence="8" type="primary">106094151</name>
</gene>
<dbReference type="InterPro" id="IPR036508">
    <property type="entry name" value="Chitin-bd_dom_sf"/>
</dbReference>
<dbReference type="STRING" id="35570.A0A1I8PYV8"/>
<keyword evidence="2 6" id="KW-0732">Signal</keyword>
<dbReference type="Pfam" id="PF01607">
    <property type="entry name" value="CBM_14"/>
    <property type="match status" value="13"/>
</dbReference>
<keyword evidence="9" id="KW-1185">Reference proteome</keyword>
<dbReference type="InterPro" id="IPR002557">
    <property type="entry name" value="Chitin-bd_dom"/>
</dbReference>
<evidence type="ECO:0000256" key="4">
    <source>
        <dbReference type="ARBA" id="ARBA00023157"/>
    </source>
</evidence>
<evidence type="ECO:0000256" key="3">
    <source>
        <dbReference type="ARBA" id="ARBA00022737"/>
    </source>
</evidence>